<evidence type="ECO:0000313" key="2">
    <source>
        <dbReference type="Proteomes" id="UP000529637"/>
    </source>
</evidence>
<organism evidence="1 2">
    <name type="scientific">Piscinibacter koreensis</name>
    <dbReference type="NCBI Taxonomy" id="2742824"/>
    <lineage>
        <taxon>Bacteria</taxon>
        <taxon>Pseudomonadati</taxon>
        <taxon>Pseudomonadota</taxon>
        <taxon>Betaproteobacteria</taxon>
        <taxon>Burkholderiales</taxon>
        <taxon>Sphaerotilaceae</taxon>
        <taxon>Piscinibacter</taxon>
    </lineage>
</organism>
<gene>
    <name evidence="1" type="ORF">HQN59_23025</name>
</gene>
<dbReference type="EMBL" id="JABWMJ010000015">
    <property type="protein sequence ID" value="NUZ08621.1"/>
    <property type="molecule type" value="Genomic_DNA"/>
</dbReference>
<comment type="caution">
    <text evidence="1">The sequence shown here is derived from an EMBL/GenBank/DDBJ whole genome shotgun (WGS) entry which is preliminary data.</text>
</comment>
<reference evidence="1 2" key="1">
    <citation type="submission" date="2020-06" db="EMBL/GenBank/DDBJ databases">
        <title>Schlegella sp. ID0723 isolated from air conditioner.</title>
        <authorList>
            <person name="Kim D.Y."/>
            <person name="Kim D.-U."/>
        </authorList>
    </citation>
    <scope>NUCLEOTIDE SEQUENCE [LARGE SCALE GENOMIC DNA]</scope>
    <source>
        <strain evidence="1 2">ID0723</strain>
    </source>
</reference>
<proteinExistence type="predicted"/>
<dbReference type="AlphaFoldDB" id="A0A7Y6NSP0"/>
<name>A0A7Y6NSP0_9BURK</name>
<accession>A0A7Y6NSP0</accession>
<dbReference type="RefSeq" id="WP_176071485.1">
    <property type="nucleotide sequence ID" value="NZ_JABWMJ010000015.1"/>
</dbReference>
<evidence type="ECO:0000313" key="1">
    <source>
        <dbReference type="EMBL" id="NUZ08621.1"/>
    </source>
</evidence>
<sequence>MNPPTVTEAASGFVSIDEVAAVMERLSSADSARLAQLARLRCLGAVGLEWQDLLHEAFIRVLDGRRRWPRDVPFVAFIAQSMRSIASETRQADMVEFGALTEHEFGDDHGTVNVVARTDITPEREMAGRQMLIEIEALFAEDAIGLSVLEGLARGDSAGEVQAQLGLDPTTYASTLRRIRRRLTNYLLPTEA</sequence>
<protein>
    <submittedName>
        <fullName evidence="1">Uncharacterized protein</fullName>
    </submittedName>
</protein>
<dbReference type="Proteomes" id="UP000529637">
    <property type="component" value="Unassembled WGS sequence"/>
</dbReference>
<keyword evidence="2" id="KW-1185">Reference proteome</keyword>